<feature type="domain" description="Aldehyde dehydrogenase" evidence="1">
    <location>
        <begin position="11"/>
        <end position="207"/>
    </location>
</feature>
<dbReference type="Proteomes" id="UP000013827">
    <property type="component" value="Unassembled WGS sequence"/>
</dbReference>
<dbReference type="Gene3D" id="3.40.605.10">
    <property type="entry name" value="Aldehyde Dehydrogenase, Chain A, domain 1"/>
    <property type="match status" value="3"/>
</dbReference>
<name>A0A0D3JC18_EMIH1</name>
<dbReference type="PANTHER" id="PTHR11699">
    <property type="entry name" value="ALDEHYDE DEHYDROGENASE-RELATED"/>
    <property type="match status" value="1"/>
</dbReference>
<feature type="domain" description="Aldehyde dehydrogenase" evidence="1">
    <location>
        <begin position="209"/>
        <end position="287"/>
    </location>
</feature>
<dbReference type="Gene3D" id="3.40.309.10">
    <property type="entry name" value="Aldehyde Dehydrogenase, Chain A, domain 2"/>
    <property type="match status" value="1"/>
</dbReference>
<dbReference type="STRING" id="2903.R1CEB9"/>
<dbReference type="EnsemblProtists" id="EOD21053">
    <property type="protein sequence ID" value="EOD21053"/>
    <property type="gene ID" value="EMIHUDRAFT_450901"/>
</dbReference>
<proteinExistence type="predicted"/>
<dbReference type="SUPFAM" id="SSF53720">
    <property type="entry name" value="ALDH-like"/>
    <property type="match status" value="1"/>
</dbReference>
<evidence type="ECO:0000259" key="1">
    <source>
        <dbReference type="Pfam" id="PF00171"/>
    </source>
</evidence>
<protein>
    <recommendedName>
        <fullName evidence="1">Aldehyde dehydrogenase domain-containing protein</fullName>
    </recommendedName>
</protein>
<accession>A0A0D3JC18</accession>
<evidence type="ECO:0000313" key="2">
    <source>
        <dbReference type="EnsemblProtists" id="EOD21053"/>
    </source>
</evidence>
<evidence type="ECO:0000313" key="3">
    <source>
        <dbReference type="Proteomes" id="UP000013827"/>
    </source>
</evidence>
<dbReference type="GO" id="GO:0016620">
    <property type="term" value="F:oxidoreductase activity, acting on the aldehyde or oxo group of donors, NAD or NADP as acceptor"/>
    <property type="evidence" value="ECO:0007669"/>
    <property type="project" value="InterPro"/>
</dbReference>
<dbReference type="CDD" id="cd06534">
    <property type="entry name" value="ALDH-SF"/>
    <property type="match status" value="1"/>
</dbReference>
<dbReference type="RefSeq" id="XP_005773482.1">
    <property type="nucleotide sequence ID" value="XM_005773425.1"/>
</dbReference>
<dbReference type="InterPro" id="IPR016162">
    <property type="entry name" value="Ald_DH_N"/>
</dbReference>
<dbReference type="Pfam" id="PF00171">
    <property type="entry name" value="Aldedh"/>
    <property type="match status" value="2"/>
</dbReference>
<dbReference type="InterPro" id="IPR016161">
    <property type="entry name" value="Ald_DH/histidinol_DH"/>
</dbReference>
<sequence length="305" mass="31502">MVQGVIIEADHIVDTNPADGSVIARVPISTPAVVDEALQAAKAAQPSWEQTPLSERCERIAAAVASIAELCVREMGKILSEATEEVEGAADKDEFVRHVRAANECVVAVCAPWNFPVDEILLLAIPALAAGNAVVVKPSEVAPLSGQAAVEALQAGLPSGLVGLVQGDGAVGQRLVESPLVDMVAMTGSSATGKRIMSACAGGLKRLEATAVALANDSEYGLSACVYTGSAAKGARVAARIKTGQVGINNWPLINAAAQCPWAGQKGSGFGYHSGEDGWRQFSSPKSLVYATAEEAEAVFRELVK</sequence>
<dbReference type="KEGG" id="ehx:EMIHUDRAFT_450901"/>
<dbReference type="GeneID" id="17266600"/>
<reference evidence="3" key="1">
    <citation type="journal article" date="2013" name="Nature">
        <title>Pan genome of the phytoplankton Emiliania underpins its global distribution.</title>
        <authorList>
            <person name="Read B.A."/>
            <person name="Kegel J."/>
            <person name="Klute M.J."/>
            <person name="Kuo A."/>
            <person name="Lefebvre S.C."/>
            <person name="Maumus F."/>
            <person name="Mayer C."/>
            <person name="Miller J."/>
            <person name="Monier A."/>
            <person name="Salamov A."/>
            <person name="Young J."/>
            <person name="Aguilar M."/>
            <person name="Claverie J.M."/>
            <person name="Frickenhaus S."/>
            <person name="Gonzalez K."/>
            <person name="Herman E.K."/>
            <person name="Lin Y.C."/>
            <person name="Napier J."/>
            <person name="Ogata H."/>
            <person name="Sarno A.F."/>
            <person name="Shmutz J."/>
            <person name="Schroeder D."/>
            <person name="de Vargas C."/>
            <person name="Verret F."/>
            <person name="von Dassow P."/>
            <person name="Valentin K."/>
            <person name="Van de Peer Y."/>
            <person name="Wheeler G."/>
            <person name="Dacks J.B."/>
            <person name="Delwiche C.F."/>
            <person name="Dyhrman S.T."/>
            <person name="Glockner G."/>
            <person name="John U."/>
            <person name="Richards T."/>
            <person name="Worden A.Z."/>
            <person name="Zhang X."/>
            <person name="Grigoriev I.V."/>
            <person name="Allen A.E."/>
            <person name="Bidle K."/>
            <person name="Borodovsky M."/>
            <person name="Bowler C."/>
            <person name="Brownlee C."/>
            <person name="Cock J.M."/>
            <person name="Elias M."/>
            <person name="Gladyshev V.N."/>
            <person name="Groth M."/>
            <person name="Guda C."/>
            <person name="Hadaegh A."/>
            <person name="Iglesias-Rodriguez M.D."/>
            <person name="Jenkins J."/>
            <person name="Jones B.M."/>
            <person name="Lawson T."/>
            <person name="Leese F."/>
            <person name="Lindquist E."/>
            <person name="Lobanov A."/>
            <person name="Lomsadze A."/>
            <person name="Malik S.B."/>
            <person name="Marsh M.E."/>
            <person name="Mackinder L."/>
            <person name="Mock T."/>
            <person name="Mueller-Roeber B."/>
            <person name="Pagarete A."/>
            <person name="Parker M."/>
            <person name="Probert I."/>
            <person name="Quesneville H."/>
            <person name="Raines C."/>
            <person name="Rensing S.A."/>
            <person name="Riano-Pachon D.M."/>
            <person name="Richier S."/>
            <person name="Rokitta S."/>
            <person name="Shiraiwa Y."/>
            <person name="Soanes D.M."/>
            <person name="van der Giezen M."/>
            <person name="Wahlund T.M."/>
            <person name="Williams B."/>
            <person name="Wilson W."/>
            <person name="Wolfe G."/>
            <person name="Wurch L.L."/>
        </authorList>
    </citation>
    <scope>NUCLEOTIDE SEQUENCE</scope>
</reference>
<dbReference type="AlphaFoldDB" id="A0A0D3JC18"/>
<dbReference type="InterPro" id="IPR015590">
    <property type="entry name" value="Aldehyde_DH_dom"/>
</dbReference>
<dbReference type="HOGENOM" id="CLU_913459_0_0_1"/>
<dbReference type="eggNOG" id="KOG2450">
    <property type="taxonomic scope" value="Eukaryota"/>
</dbReference>
<reference evidence="2" key="2">
    <citation type="submission" date="2024-10" db="UniProtKB">
        <authorList>
            <consortium name="EnsemblProtists"/>
        </authorList>
    </citation>
    <scope>IDENTIFICATION</scope>
</reference>
<dbReference type="InterPro" id="IPR016163">
    <property type="entry name" value="Ald_DH_C"/>
</dbReference>
<organism evidence="2 3">
    <name type="scientific">Emiliania huxleyi (strain CCMP1516)</name>
    <dbReference type="NCBI Taxonomy" id="280463"/>
    <lineage>
        <taxon>Eukaryota</taxon>
        <taxon>Haptista</taxon>
        <taxon>Haptophyta</taxon>
        <taxon>Prymnesiophyceae</taxon>
        <taxon>Isochrysidales</taxon>
        <taxon>Noelaerhabdaceae</taxon>
        <taxon>Emiliania</taxon>
    </lineage>
</organism>
<keyword evidence="3" id="KW-1185">Reference proteome</keyword>
<dbReference type="PaxDb" id="2903-EOD21053"/>